<evidence type="ECO:0000313" key="8">
    <source>
        <dbReference type="Proteomes" id="UP001147830"/>
    </source>
</evidence>
<evidence type="ECO:0000256" key="3">
    <source>
        <dbReference type="ARBA" id="ARBA00023027"/>
    </source>
</evidence>
<dbReference type="EMBL" id="JAOANI010000019">
    <property type="protein sequence ID" value="MCT7359890.1"/>
    <property type="molecule type" value="Genomic_DNA"/>
</dbReference>
<dbReference type="PIRSF" id="PIRSF000103">
    <property type="entry name" value="HIBADH"/>
    <property type="match status" value="1"/>
</dbReference>
<dbReference type="GO" id="GO:0050661">
    <property type="term" value="F:NADP binding"/>
    <property type="evidence" value="ECO:0007669"/>
    <property type="project" value="InterPro"/>
</dbReference>
<accession>A0A9X2WH07</accession>
<dbReference type="Gene3D" id="1.10.1040.10">
    <property type="entry name" value="N-(1-d-carboxylethyl)-l-norvaline Dehydrogenase, domain 2"/>
    <property type="match status" value="1"/>
</dbReference>
<evidence type="ECO:0000256" key="1">
    <source>
        <dbReference type="ARBA" id="ARBA00009080"/>
    </source>
</evidence>
<gene>
    <name evidence="7" type="ORF">NYR02_12795</name>
</gene>
<reference evidence="7" key="2">
    <citation type="submission" date="2022-08" db="EMBL/GenBank/DDBJ databases">
        <authorList>
            <person name="Dong C."/>
        </authorList>
    </citation>
    <scope>NUCLEOTIDE SEQUENCE</scope>
    <source>
        <strain evidence="7">59MF3M-4</strain>
    </source>
</reference>
<dbReference type="InterPro" id="IPR008927">
    <property type="entry name" value="6-PGluconate_DH-like_C_sf"/>
</dbReference>
<comment type="similarity">
    <text evidence="1">Belongs to the HIBADH-related family.</text>
</comment>
<dbReference type="PANTHER" id="PTHR43060">
    <property type="entry name" value="3-HYDROXYISOBUTYRATE DEHYDROGENASE-LIKE 1, MITOCHONDRIAL-RELATED"/>
    <property type="match status" value="1"/>
</dbReference>
<feature type="active site" evidence="4">
    <location>
        <position position="178"/>
    </location>
</feature>
<dbReference type="InterPro" id="IPR036291">
    <property type="entry name" value="NAD(P)-bd_dom_sf"/>
</dbReference>
<reference evidence="7" key="1">
    <citation type="journal article" date="2022" name="Front. Microbiol.">
        <title>Genome-based taxonomic rearrangement of Oceanobacter-related bacteria including the description of Thalassolituus hydrocarbonoclasticus sp. nov. and Thalassolituus pacificus sp. nov. and emended description of the genus Thalassolituus.</title>
        <authorList>
            <person name="Dong C."/>
            <person name="Wei L."/>
            <person name="Wang J."/>
            <person name="Lai Q."/>
            <person name="Huang Z."/>
            <person name="Shao Z."/>
        </authorList>
    </citation>
    <scope>NUCLEOTIDE SEQUENCE</scope>
    <source>
        <strain evidence="7">59MF3M-4</strain>
    </source>
</reference>
<evidence type="ECO:0000259" key="5">
    <source>
        <dbReference type="Pfam" id="PF03446"/>
    </source>
</evidence>
<dbReference type="AlphaFoldDB" id="A0A9X2WH07"/>
<dbReference type="Pfam" id="PF03446">
    <property type="entry name" value="NAD_binding_2"/>
    <property type="match status" value="1"/>
</dbReference>
<evidence type="ECO:0000256" key="2">
    <source>
        <dbReference type="ARBA" id="ARBA00023002"/>
    </source>
</evidence>
<evidence type="ECO:0000313" key="7">
    <source>
        <dbReference type="EMBL" id="MCT7359890.1"/>
    </source>
</evidence>
<keyword evidence="8" id="KW-1185">Reference proteome</keyword>
<dbReference type="Gene3D" id="3.40.50.720">
    <property type="entry name" value="NAD(P)-binding Rossmann-like Domain"/>
    <property type="match status" value="1"/>
</dbReference>
<keyword evidence="3" id="KW-0520">NAD</keyword>
<dbReference type="PROSITE" id="PS00895">
    <property type="entry name" value="3_HYDROXYISOBUT_DH"/>
    <property type="match status" value="1"/>
</dbReference>
<dbReference type="InterPro" id="IPR006115">
    <property type="entry name" value="6PGDH_NADP-bd"/>
</dbReference>
<dbReference type="Proteomes" id="UP001147830">
    <property type="component" value="Unassembled WGS sequence"/>
</dbReference>
<feature type="domain" description="6-phosphogluconate dehydrogenase NADP-binding" evidence="5">
    <location>
        <begin position="10"/>
        <end position="163"/>
    </location>
</feature>
<dbReference type="PANTHER" id="PTHR43060:SF15">
    <property type="entry name" value="3-HYDROXYISOBUTYRATE DEHYDROGENASE-LIKE 1, MITOCHONDRIAL-RELATED"/>
    <property type="match status" value="1"/>
</dbReference>
<dbReference type="GO" id="GO:0016491">
    <property type="term" value="F:oxidoreductase activity"/>
    <property type="evidence" value="ECO:0007669"/>
    <property type="project" value="UniProtKB-KW"/>
</dbReference>
<organism evidence="7 8">
    <name type="scientific">Thalassolituus pacificus</name>
    <dbReference type="NCBI Taxonomy" id="2975440"/>
    <lineage>
        <taxon>Bacteria</taxon>
        <taxon>Pseudomonadati</taxon>
        <taxon>Pseudomonadota</taxon>
        <taxon>Gammaproteobacteria</taxon>
        <taxon>Oceanospirillales</taxon>
        <taxon>Oceanospirillaceae</taxon>
        <taxon>Thalassolituus</taxon>
    </lineage>
</organism>
<dbReference type="GO" id="GO:0051287">
    <property type="term" value="F:NAD binding"/>
    <property type="evidence" value="ECO:0007669"/>
    <property type="project" value="InterPro"/>
</dbReference>
<evidence type="ECO:0000256" key="4">
    <source>
        <dbReference type="PIRSR" id="PIRSR000103-1"/>
    </source>
</evidence>
<proteinExistence type="inferred from homology"/>
<name>A0A9X2WH07_9GAMM</name>
<dbReference type="SUPFAM" id="SSF48179">
    <property type="entry name" value="6-phosphogluconate dehydrogenase C-terminal domain-like"/>
    <property type="match status" value="1"/>
</dbReference>
<evidence type="ECO:0000259" key="6">
    <source>
        <dbReference type="Pfam" id="PF14833"/>
    </source>
</evidence>
<keyword evidence="2" id="KW-0560">Oxidoreductase</keyword>
<comment type="caution">
    <text evidence="7">The sequence shown here is derived from an EMBL/GenBank/DDBJ whole genome shotgun (WGS) entry which is preliminary data.</text>
</comment>
<dbReference type="InterPro" id="IPR002204">
    <property type="entry name" value="3-OH-isobutyrate_DH-rel_CS"/>
</dbReference>
<protein>
    <submittedName>
        <fullName evidence="7">NAD(P)-dependent oxidoreductase</fullName>
    </submittedName>
</protein>
<feature type="domain" description="3-hydroxyisobutyrate dehydrogenase-like NAD-binding" evidence="6">
    <location>
        <begin position="172"/>
        <end position="289"/>
    </location>
</feature>
<dbReference type="InterPro" id="IPR029154">
    <property type="entry name" value="HIBADH-like_NADP-bd"/>
</dbReference>
<dbReference type="SUPFAM" id="SSF51735">
    <property type="entry name" value="NAD(P)-binding Rossmann-fold domains"/>
    <property type="match status" value="1"/>
</dbReference>
<dbReference type="InterPro" id="IPR013328">
    <property type="entry name" value="6PGD_dom2"/>
</dbReference>
<dbReference type="GO" id="GO:0016054">
    <property type="term" value="P:organic acid catabolic process"/>
    <property type="evidence" value="ECO:0007669"/>
    <property type="project" value="UniProtKB-ARBA"/>
</dbReference>
<dbReference type="Pfam" id="PF14833">
    <property type="entry name" value="NAD_binding_11"/>
    <property type="match status" value="1"/>
</dbReference>
<dbReference type="InterPro" id="IPR015815">
    <property type="entry name" value="HIBADH-related"/>
</dbReference>
<sequence length="297" mass="32442">MYEEIPMATLAFIGLGNMGYPMAGHLANSGHEVRVYNRSQTKKDQWIKEFRGQGFGDVATTVSNCDAVILCVGRDDDVRDLLIGSHNAMAAMRPGALIIDHTTTSATLAEDMASAAQNFNLRFADVPVSGGQQGAINGQLSLMVGCHTDDYPEIKQLTSPYTRMIERLGDIGCGQKTKMVNQICVAGLIQALAEGLHFAEQAGLDRSKVMEVISQGAAGSWQMSNRHQTMIDGEYQHGFAIDWMRKDLDICLEEANRNGANLAITRLVNQYYGELQTLGAGRQDTSALLLRLQQQKA</sequence>